<comment type="caution">
    <text evidence="3">The sequence shown here is derived from an EMBL/GenBank/DDBJ whole genome shotgun (WGS) entry which is preliminary data.</text>
</comment>
<gene>
    <name evidence="3" type="ORF">EWB00_003012</name>
</gene>
<dbReference type="EMBL" id="SKCS01000195">
    <property type="protein sequence ID" value="TNN13346.1"/>
    <property type="molecule type" value="Genomic_DNA"/>
</dbReference>
<protein>
    <submittedName>
        <fullName evidence="3">Uncharacterized protein</fullName>
    </submittedName>
</protein>
<dbReference type="Proteomes" id="UP000311919">
    <property type="component" value="Unassembled WGS sequence"/>
</dbReference>
<name>A0A4Z2DA72_SCHJA</name>
<accession>A0A4Z2DA72</accession>
<evidence type="ECO:0000256" key="2">
    <source>
        <dbReference type="SAM" id="SignalP"/>
    </source>
</evidence>
<feature type="chain" id="PRO_5021388010" evidence="2">
    <location>
        <begin position="20"/>
        <end position="188"/>
    </location>
</feature>
<feature type="coiled-coil region" evidence="1">
    <location>
        <begin position="39"/>
        <end position="70"/>
    </location>
</feature>
<sequence>MFLCLLLYFNLLLVSLIHTSKEDKLGMLKQELNDVKVELLGIINELRNCKNKLKRLLDEMNHAIASENRTINKYKDCQSEHFKAKNGLNFLQYGQAFLLDIKATYDKPTINQLQGLESCLDAQHQDFLRMESENSEEYCNTLGTPFPIDIDAINNAIDDSQYYTYLYNINLFEHQILLDIYNEFKKTD</sequence>
<evidence type="ECO:0000313" key="4">
    <source>
        <dbReference type="Proteomes" id="UP000311919"/>
    </source>
</evidence>
<feature type="signal peptide" evidence="2">
    <location>
        <begin position="1"/>
        <end position="19"/>
    </location>
</feature>
<dbReference type="AlphaFoldDB" id="A0A4Z2DA72"/>
<reference evidence="3 4" key="1">
    <citation type="submission" date="2019-03" db="EMBL/GenBank/DDBJ databases">
        <title>An improved genome assembly of the fluke Schistosoma japonicum.</title>
        <authorList>
            <person name="Hu W."/>
            <person name="Luo F."/>
            <person name="Yin M."/>
            <person name="Mo X."/>
            <person name="Sun C."/>
            <person name="Wu Q."/>
            <person name="Zhu B."/>
            <person name="Xiang M."/>
            <person name="Wang J."/>
            <person name="Wang Y."/>
            <person name="Zhang T."/>
            <person name="Xu B."/>
            <person name="Zheng H."/>
            <person name="Feng Z."/>
        </authorList>
    </citation>
    <scope>NUCLEOTIDE SEQUENCE [LARGE SCALE GENOMIC DNA]</scope>
    <source>
        <strain evidence="3">HuSjv2</strain>
        <tissue evidence="3">Worms</tissue>
    </source>
</reference>
<proteinExistence type="predicted"/>
<keyword evidence="4" id="KW-1185">Reference proteome</keyword>
<evidence type="ECO:0000313" key="3">
    <source>
        <dbReference type="EMBL" id="TNN13346.1"/>
    </source>
</evidence>
<evidence type="ECO:0000256" key="1">
    <source>
        <dbReference type="SAM" id="Coils"/>
    </source>
</evidence>
<organism evidence="3 4">
    <name type="scientific">Schistosoma japonicum</name>
    <name type="common">Blood fluke</name>
    <dbReference type="NCBI Taxonomy" id="6182"/>
    <lineage>
        <taxon>Eukaryota</taxon>
        <taxon>Metazoa</taxon>
        <taxon>Spiralia</taxon>
        <taxon>Lophotrochozoa</taxon>
        <taxon>Platyhelminthes</taxon>
        <taxon>Trematoda</taxon>
        <taxon>Digenea</taxon>
        <taxon>Strigeidida</taxon>
        <taxon>Schistosomatoidea</taxon>
        <taxon>Schistosomatidae</taxon>
        <taxon>Schistosoma</taxon>
    </lineage>
</organism>
<keyword evidence="2" id="KW-0732">Signal</keyword>
<keyword evidence="1" id="KW-0175">Coiled coil</keyword>